<dbReference type="Proteomes" id="UP001469553">
    <property type="component" value="Unassembled WGS sequence"/>
</dbReference>
<evidence type="ECO:0000313" key="1">
    <source>
        <dbReference type="EMBL" id="MEQ2285720.1"/>
    </source>
</evidence>
<reference evidence="1 2" key="1">
    <citation type="submission" date="2021-06" db="EMBL/GenBank/DDBJ databases">
        <authorList>
            <person name="Palmer J.M."/>
        </authorList>
    </citation>
    <scope>NUCLEOTIDE SEQUENCE [LARGE SCALE GENOMIC DNA]</scope>
    <source>
        <strain evidence="1 2">AS_MEX2019</strain>
        <tissue evidence="1">Muscle</tissue>
    </source>
</reference>
<sequence length="121" mass="13800">MAREDRKMSSWGNPSSFNFNRRWLNALFFLRSSGTSKVRAVLKNGWMDPNLFFTMYSQPLLHLVTYIRKLKSILFGISLTCITLGCSHCKGKVVEKFKAGLGCKTVCQALHVSQRTVQSFM</sequence>
<organism evidence="1 2">
    <name type="scientific">Ameca splendens</name>
    <dbReference type="NCBI Taxonomy" id="208324"/>
    <lineage>
        <taxon>Eukaryota</taxon>
        <taxon>Metazoa</taxon>
        <taxon>Chordata</taxon>
        <taxon>Craniata</taxon>
        <taxon>Vertebrata</taxon>
        <taxon>Euteleostomi</taxon>
        <taxon>Actinopterygii</taxon>
        <taxon>Neopterygii</taxon>
        <taxon>Teleostei</taxon>
        <taxon>Neoteleostei</taxon>
        <taxon>Acanthomorphata</taxon>
        <taxon>Ovalentaria</taxon>
        <taxon>Atherinomorphae</taxon>
        <taxon>Cyprinodontiformes</taxon>
        <taxon>Goodeidae</taxon>
        <taxon>Ameca</taxon>
    </lineage>
</organism>
<evidence type="ECO:0000313" key="2">
    <source>
        <dbReference type="Proteomes" id="UP001469553"/>
    </source>
</evidence>
<gene>
    <name evidence="1" type="ORF">AMECASPLE_034859</name>
</gene>
<proteinExistence type="predicted"/>
<name>A0ABV0XW71_9TELE</name>
<keyword evidence="2" id="KW-1185">Reference proteome</keyword>
<comment type="caution">
    <text evidence="1">The sequence shown here is derived from an EMBL/GenBank/DDBJ whole genome shotgun (WGS) entry which is preliminary data.</text>
</comment>
<accession>A0ABV0XW71</accession>
<dbReference type="EMBL" id="JAHRIP010014438">
    <property type="protein sequence ID" value="MEQ2285720.1"/>
    <property type="molecule type" value="Genomic_DNA"/>
</dbReference>
<protein>
    <submittedName>
        <fullName evidence="1">Uncharacterized protein</fullName>
    </submittedName>
</protein>